<evidence type="ECO:0000313" key="4">
    <source>
        <dbReference type="EMBL" id="GGM47455.1"/>
    </source>
</evidence>
<dbReference type="EMBL" id="BMQG01000008">
    <property type="protein sequence ID" value="GGM47455.1"/>
    <property type="molecule type" value="Genomic_DNA"/>
</dbReference>
<evidence type="ECO:0000259" key="3">
    <source>
        <dbReference type="PROSITE" id="PS51000"/>
    </source>
</evidence>
<dbReference type="Proteomes" id="UP000600547">
    <property type="component" value="Unassembled WGS sequence"/>
</dbReference>
<proteinExistence type="predicted"/>
<accession>A0A8H9LBT4</accession>
<evidence type="ECO:0000256" key="2">
    <source>
        <dbReference type="ARBA" id="ARBA00023163"/>
    </source>
</evidence>
<dbReference type="InterPro" id="IPR036388">
    <property type="entry name" value="WH-like_DNA-bd_sf"/>
</dbReference>
<organism evidence="4 5">
    <name type="scientific">Deinococcus arenae</name>
    <dbReference type="NCBI Taxonomy" id="1452751"/>
    <lineage>
        <taxon>Bacteria</taxon>
        <taxon>Thermotogati</taxon>
        <taxon>Deinococcota</taxon>
        <taxon>Deinococci</taxon>
        <taxon>Deinococcales</taxon>
        <taxon>Deinococcaceae</taxon>
        <taxon>Deinococcus</taxon>
    </lineage>
</organism>
<keyword evidence="1" id="KW-0805">Transcription regulation</keyword>
<dbReference type="Pfam" id="PF13280">
    <property type="entry name" value="WYL"/>
    <property type="match status" value="1"/>
</dbReference>
<feature type="domain" description="HTH deoR-type" evidence="3">
    <location>
        <begin position="4"/>
        <end position="62"/>
    </location>
</feature>
<dbReference type="RefSeq" id="WP_110827808.1">
    <property type="nucleotide sequence ID" value="NZ_BMQG01000008.1"/>
</dbReference>
<dbReference type="PROSITE" id="PS51000">
    <property type="entry name" value="HTH_DEOR_2"/>
    <property type="match status" value="1"/>
</dbReference>
<keyword evidence="5" id="KW-1185">Reference proteome</keyword>
<sequence>MYDPSMRVLTVLELLQAHEEVSGADLARRLEVSPRTVQRYVARLQDLGIPVEGRRGVGGAYRLKAGFRLPPLMFTPDEALAAALGLRTLRHLGLHALAPAAQAASAKLSRSLPHDLRADMLALEGSVQFDTGPWVAPTDAHLLAALLRAVRDACTVTFTYAAPEAPETRRDADVHRVVHLEGRWYAVAHCHLRGARRSFRLDRMSALTVQERHFTPEPDFDAAAYLRSTLRAPKPTYEISVWLDCPPEDLRGRVSTWGTEVRPDGQGSRLTTTREGLSSFAAFLLGLDCDFRVDQPPELRAEFARLAERCAAAQRAIRHEGQPGPTFRSS</sequence>
<dbReference type="Gene3D" id="1.10.10.10">
    <property type="entry name" value="Winged helix-like DNA-binding domain superfamily/Winged helix DNA-binding domain"/>
    <property type="match status" value="1"/>
</dbReference>
<comment type="caution">
    <text evidence="4">The sequence shown here is derived from an EMBL/GenBank/DDBJ whole genome shotgun (WGS) entry which is preliminary data.</text>
</comment>
<dbReference type="AlphaFoldDB" id="A0A8H9LBT4"/>
<dbReference type="GO" id="GO:0003700">
    <property type="term" value="F:DNA-binding transcription factor activity"/>
    <property type="evidence" value="ECO:0007669"/>
    <property type="project" value="InterPro"/>
</dbReference>
<keyword evidence="2" id="KW-0804">Transcription</keyword>
<dbReference type="Pfam" id="PF25583">
    <property type="entry name" value="WCX"/>
    <property type="match status" value="1"/>
</dbReference>
<dbReference type="InterPro" id="IPR057727">
    <property type="entry name" value="WCX_dom"/>
</dbReference>
<dbReference type="SUPFAM" id="SSF46785">
    <property type="entry name" value="Winged helix' DNA-binding domain"/>
    <property type="match status" value="1"/>
</dbReference>
<dbReference type="InterPro" id="IPR013196">
    <property type="entry name" value="HTH_11"/>
</dbReference>
<dbReference type="PROSITE" id="PS52050">
    <property type="entry name" value="WYL"/>
    <property type="match status" value="1"/>
</dbReference>
<dbReference type="InterPro" id="IPR001034">
    <property type="entry name" value="DeoR_HTH"/>
</dbReference>
<dbReference type="InterPro" id="IPR051534">
    <property type="entry name" value="CBASS_pafABC_assoc_protein"/>
</dbReference>
<dbReference type="InterPro" id="IPR036390">
    <property type="entry name" value="WH_DNA-bd_sf"/>
</dbReference>
<dbReference type="Pfam" id="PF08279">
    <property type="entry name" value="HTH_11"/>
    <property type="match status" value="1"/>
</dbReference>
<dbReference type="PIRSF" id="PIRSF016838">
    <property type="entry name" value="PafC"/>
    <property type="match status" value="1"/>
</dbReference>
<dbReference type="InterPro" id="IPR026881">
    <property type="entry name" value="WYL_dom"/>
</dbReference>
<evidence type="ECO:0000256" key="1">
    <source>
        <dbReference type="ARBA" id="ARBA00023015"/>
    </source>
</evidence>
<dbReference type="PANTHER" id="PTHR34580">
    <property type="match status" value="1"/>
</dbReference>
<gene>
    <name evidence="4" type="ORF">GCM10008956_24530</name>
</gene>
<protein>
    <submittedName>
        <fullName evidence="4">Repressor</fullName>
    </submittedName>
</protein>
<dbReference type="PANTHER" id="PTHR34580:SF3">
    <property type="entry name" value="PROTEIN PAFB"/>
    <property type="match status" value="1"/>
</dbReference>
<reference evidence="5" key="1">
    <citation type="journal article" date="2019" name="Int. J. Syst. Evol. Microbiol.">
        <title>The Global Catalogue of Microorganisms (GCM) 10K type strain sequencing project: providing services to taxonomists for standard genome sequencing and annotation.</title>
        <authorList>
            <consortium name="The Broad Institute Genomics Platform"/>
            <consortium name="The Broad Institute Genome Sequencing Center for Infectious Disease"/>
            <person name="Wu L."/>
            <person name="Ma J."/>
        </authorList>
    </citation>
    <scope>NUCLEOTIDE SEQUENCE [LARGE SCALE GENOMIC DNA]</scope>
    <source>
        <strain evidence="5">JCM 31047</strain>
    </source>
</reference>
<name>A0A8H9LBT4_9DEIO</name>
<evidence type="ECO:0000313" key="5">
    <source>
        <dbReference type="Proteomes" id="UP000600547"/>
    </source>
</evidence>
<dbReference type="InterPro" id="IPR028349">
    <property type="entry name" value="PafC-like"/>
</dbReference>